<feature type="chain" id="PRO_5039731024" evidence="1">
    <location>
        <begin position="25"/>
        <end position="428"/>
    </location>
</feature>
<evidence type="ECO:0000313" key="3">
    <source>
        <dbReference type="EMBL" id="HIS67466.1"/>
    </source>
</evidence>
<dbReference type="Proteomes" id="UP000824001">
    <property type="component" value="Unassembled WGS sequence"/>
</dbReference>
<dbReference type="EMBL" id="DVJK01000221">
    <property type="protein sequence ID" value="HIS67466.1"/>
    <property type="molecule type" value="Genomic_DNA"/>
</dbReference>
<reference evidence="3" key="1">
    <citation type="submission" date="2020-10" db="EMBL/GenBank/DDBJ databases">
        <authorList>
            <person name="Gilroy R."/>
        </authorList>
    </citation>
    <scope>NUCLEOTIDE SEQUENCE</scope>
    <source>
        <strain evidence="3">ChiHjej10B9-9673</strain>
    </source>
</reference>
<feature type="domain" description="Transglutaminase-like" evidence="2">
    <location>
        <begin position="295"/>
        <end position="382"/>
    </location>
</feature>
<accession>A0A9D1FFC8</accession>
<keyword evidence="1" id="KW-0732">Signal</keyword>
<evidence type="ECO:0000259" key="2">
    <source>
        <dbReference type="Pfam" id="PF01841"/>
    </source>
</evidence>
<dbReference type="InterPro" id="IPR038765">
    <property type="entry name" value="Papain-like_cys_pep_sf"/>
</dbReference>
<comment type="caution">
    <text evidence="3">The sequence shown here is derived from an EMBL/GenBank/DDBJ whole genome shotgun (WGS) entry which is preliminary data.</text>
</comment>
<dbReference type="Gene3D" id="3.10.620.30">
    <property type="match status" value="1"/>
</dbReference>
<sequence>MEKEFKRALILALALILAAGLAFAAAVAQTGAFTRLSLSFSAGGETTGLYVQPGETPDMDAVALPEGARVLCWLDEEGNVAEPSAPAERDAAYTALLGPELAESMTPWLERDENGFALPDEYISGGELAAGVRAMFASEPEVSALEAMETVSASELGRALEGLLAPSELPALEGEEPLTRLEAAGLVYSLYMSALYGEAWGFDAVYRVAAPDLDPLREGASALAACLNGENVLRYTEGFHNIDGWLYYADDMGLFLMDGERGGFAFGPDGRYTSGSAELDELVAEALAPICEEFAEPEERLRAAYLYVRDNFAYLRRNYYETGDEGWQLNEAVTMLSTRRGNCYNYAAAFWALARGLGFDAEAVAGTVGWNNSPHGWVIMYDGGTRVVYDVELEMAYHYERGRTDTDLYEMYPAAAYSWNYVYGERYA</sequence>
<dbReference type="AlphaFoldDB" id="A0A9D1FFC8"/>
<protein>
    <submittedName>
        <fullName evidence="3">Transglutaminase domain-containing protein</fullName>
    </submittedName>
</protein>
<feature type="signal peptide" evidence="1">
    <location>
        <begin position="1"/>
        <end position="24"/>
    </location>
</feature>
<gene>
    <name evidence="3" type="ORF">IAC18_07860</name>
</gene>
<evidence type="ECO:0000256" key="1">
    <source>
        <dbReference type="SAM" id="SignalP"/>
    </source>
</evidence>
<dbReference type="Pfam" id="PF01841">
    <property type="entry name" value="Transglut_core"/>
    <property type="match status" value="1"/>
</dbReference>
<proteinExistence type="predicted"/>
<organism evidence="3 4">
    <name type="scientific">Candidatus Scatomorpha merdipullorum</name>
    <dbReference type="NCBI Taxonomy" id="2840927"/>
    <lineage>
        <taxon>Bacteria</taxon>
        <taxon>Bacillati</taxon>
        <taxon>Bacillota</taxon>
        <taxon>Clostridia</taxon>
        <taxon>Eubacteriales</taxon>
        <taxon>Candidatus Scatomorpha</taxon>
    </lineage>
</organism>
<dbReference type="SUPFAM" id="SSF54001">
    <property type="entry name" value="Cysteine proteinases"/>
    <property type="match status" value="1"/>
</dbReference>
<dbReference type="InterPro" id="IPR002931">
    <property type="entry name" value="Transglutaminase-like"/>
</dbReference>
<name>A0A9D1FFC8_9FIRM</name>
<evidence type="ECO:0000313" key="4">
    <source>
        <dbReference type="Proteomes" id="UP000824001"/>
    </source>
</evidence>
<reference evidence="3" key="2">
    <citation type="journal article" date="2021" name="PeerJ">
        <title>Extensive microbial diversity within the chicken gut microbiome revealed by metagenomics and culture.</title>
        <authorList>
            <person name="Gilroy R."/>
            <person name="Ravi A."/>
            <person name="Getino M."/>
            <person name="Pursley I."/>
            <person name="Horton D.L."/>
            <person name="Alikhan N.F."/>
            <person name="Baker D."/>
            <person name="Gharbi K."/>
            <person name="Hall N."/>
            <person name="Watson M."/>
            <person name="Adriaenssens E.M."/>
            <person name="Foster-Nyarko E."/>
            <person name="Jarju S."/>
            <person name="Secka A."/>
            <person name="Antonio M."/>
            <person name="Oren A."/>
            <person name="Chaudhuri R.R."/>
            <person name="La Ragione R."/>
            <person name="Hildebrand F."/>
            <person name="Pallen M.J."/>
        </authorList>
    </citation>
    <scope>NUCLEOTIDE SEQUENCE</scope>
    <source>
        <strain evidence="3">ChiHjej10B9-9673</strain>
    </source>
</reference>